<gene>
    <name evidence="1" type="ORF">WDJ61_05215</name>
</gene>
<dbReference type="EMBL" id="CP147404">
    <property type="protein sequence ID" value="WXB94031.1"/>
    <property type="molecule type" value="Genomic_DNA"/>
</dbReference>
<evidence type="ECO:0000313" key="1">
    <source>
        <dbReference type="EMBL" id="WXB94031.1"/>
    </source>
</evidence>
<keyword evidence="2" id="KW-1185">Reference proteome</keyword>
<name>A0ABZ2N8G9_9BACI</name>
<organism evidence="1 2">
    <name type="scientific">Bacillus kandeliae</name>
    <dbReference type="NCBI Taxonomy" id="3129297"/>
    <lineage>
        <taxon>Bacteria</taxon>
        <taxon>Bacillati</taxon>
        <taxon>Bacillota</taxon>
        <taxon>Bacilli</taxon>
        <taxon>Bacillales</taxon>
        <taxon>Bacillaceae</taxon>
        <taxon>Bacillus</taxon>
    </lineage>
</organism>
<evidence type="ECO:0000313" key="2">
    <source>
        <dbReference type="Proteomes" id="UP001387364"/>
    </source>
</evidence>
<protein>
    <submittedName>
        <fullName evidence="1">Uncharacterized protein</fullName>
    </submittedName>
</protein>
<dbReference type="Proteomes" id="UP001387364">
    <property type="component" value="Chromosome"/>
</dbReference>
<sequence>MLTFEQKRAIFNSFPLTEYTTHNGDRMNFKYKGKVVVSGLMHTGNGYIWGKDINGYTDTYQVDDRGWINFKEFSEDRIRTLLTDVLRYRDKLVKQIQTDDNNRL</sequence>
<proteinExistence type="predicted"/>
<reference evidence="1 2" key="1">
    <citation type="submission" date="2024-02" db="EMBL/GenBank/DDBJ databases">
        <title>Seven novel Bacillus-like species.</title>
        <authorList>
            <person name="Liu G."/>
        </authorList>
    </citation>
    <scope>NUCLEOTIDE SEQUENCE [LARGE SCALE GENOMIC DNA]</scope>
    <source>
        <strain evidence="1 2">FJAT-52991</strain>
    </source>
</reference>
<dbReference type="RefSeq" id="WP_338753612.1">
    <property type="nucleotide sequence ID" value="NZ_CP147404.1"/>
</dbReference>
<accession>A0ABZ2N8G9</accession>